<keyword evidence="19" id="KW-0325">Glycoprotein</keyword>
<evidence type="ECO:0000256" key="9">
    <source>
        <dbReference type="ARBA" id="ARBA00022553"/>
    </source>
</evidence>
<evidence type="ECO:0000256" key="24">
    <source>
        <dbReference type="ARBA" id="ARBA00051604"/>
    </source>
</evidence>
<dbReference type="FunFam" id="3.40.50.300:FF:000074">
    <property type="entry name" value="Multidrug resistance-associated protein 5 isoform 1"/>
    <property type="match status" value="1"/>
</dbReference>
<feature type="compositionally biased region" description="Basic and acidic residues" evidence="30">
    <location>
        <begin position="919"/>
        <end position="928"/>
    </location>
</feature>
<organism evidence="34 35">
    <name type="scientific">Strongylocentrotus purpuratus</name>
    <name type="common">Purple sea urchin</name>
    <dbReference type="NCBI Taxonomy" id="7668"/>
    <lineage>
        <taxon>Eukaryota</taxon>
        <taxon>Metazoa</taxon>
        <taxon>Echinodermata</taxon>
        <taxon>Eleutherozoa</taxon>
        <taxon>Echinozoa</taxon>
        <taxon>Echinoidea</taxon>
        <taxon>Euechinoidea</taxon>
        <taxon>Echinacea</taxon>
        <taxon>Camarodonta</taxon>
        <taxon>Echinidea</taxon>
        <taxon>Strongylocentrotidae</taxon>
        <taxon>Strongylocentrotus</taxon>
    </lineage>
</organism>
<dbReference type="InterPro" id="IPR027417">
    <property type="entry name" value="P-loop_NTPase"/>
</dbReference>
<dbReference type="OrthoDB" id="6500128at2759"/>
<dbReference type="CDD" id="cd03250">
    <property type="entry name" value="ABCC_MRP_domain1"/>
    <property type="match status" value="1"/>
</dbReference>
<evidence type="ECO:0000256" key="28">
    <source>
        <dbReference type="ARBA" id="ARBA00069159"/>
    </source>
</evidence>
<dbReference type="InterPro" id="IPR017871">
    <property type="entry name" value="ABC_transporter-like_CS"/>
</dbReference>
<dbReference type="GO" id="GO:0016323">
    <property type="term" value="C:basolateral plasma membrane"/>
    <property type="evidence" value="ECO:0007669"/>
    <property type="project" value="UniProtKB-SubCell"/>
</dbReference>
<keyword evidence="10 31" id="KW-0812">Transmembrane</keyword>
<feature type="compositionally biased region" description="Basic and acidic residues" evidence="30">
    <location>
        <begin position="556"/>
        <end position="575"/>
    </location>
</feature>
<feature type="transmembrane region" description="Helical" evidence="31">
    <location>
        <begin position="334"/>
        <end position="355"/>
    </location>
</feature>
<evidence type="ECO:0000256" key="25">
    <source>
        <dbReference type="ARBA" id="ARBA00052576"/>
    </source>
</evidence>
<evidence type="ECO:0000256" key="10">
    <source>
        <dbReference type="ARBA" id="ARBA00022692"/>
    </source>
</evidence>
<dbReference type="Pfam" id="PF00664">
    <property type="entry name" value="ABC_membrane"/>
    <property type="match status" value="2"/>
</dbReference>
<keyword evidence="13" id="KW-0967">Endosome</keyword>
<keyword evidence="14" id="KW-0067">ATP-binding</keyword>
<feature type="transmembrane region" description="Helical" evidence="31">
    <location>
        <begin position="361"/>
        <end position="383"/>
    </location>
</feature>
<keyword evidence="8" id="KW-1003">Cell membrane</keyword>
<keyword evidence="16 31" id="KW-1133">Transmembrane helix</keyword>
<dbReference type="SMART" id="SM00382">
    <property type="entry name" value="AAA"/>
    <property type="match status" value="2"/>
</dbReference>
<dbReference type="PANTHER" id="PTHR24223:SF447">
    <property type="entry name" value="MULTIDRUG RESISTANCE-ASSOCIATED PROTEIN 5"/>
    <property type="match status" value="1"/>
</dbReference>
<dbReference type="PROSITE" id="PS00211">
    <property type="entry name" value="ABC_TRANSPORTER_1"/>
    <property type="match status" value="2"/>
</dbReference>
<dbReference type="GO" id="GO:0016887">
    <property type="term" value="F:ATP hydrolysis activity"/>
    <property type="evidence" value="ECO:0007669"/>
    <property type="project" value="InterPro"/>
</dbReference>
<dbReference type="CDD" id="cd18592">
    <property type="entry name" value="ABC_6TM_MRP5_8_9_D1"/>
    <property type="match status" value="1"/>
</dbReference>
<dbReference type="SUPFAM" id="SSF90123">
    <property type="entry name" value="ABC transporter transmembrane region"/>
    <property type="match status" value="2"/>
</dbReference>
<reference evidence="35" key="1">
    <citation type="submission" date="2015-02" db="EMBL/GenBank/DDBJ databases">
        <title>Genome sequencing for Strongylocentrotus purpuratus.</title>
        <authorList>
            <person name="Murali S."/>
            <person name="Liu Y."/>
            <person name="Vee V."/>
            <person name="English A."/>
            <person name="Wang M."/>
            <person name="Skinner E."/>
            <person name="Han Y."/>
            <person name="Muzny D.M."/>
            <person name="Worley K.C."/>
            <person name="Gibbs R.A."/>
        </authorList>
    </citation>
    <scope>NUCLEOTIDE SEQUENCE</scope>
</reference>
<keyword evidence="15" id="KW-1278">Translocase</keyword>
<keyword evidence="18 31" id="KW-0472">Membrane</keyword>
<evidence type="ECO:0000256" key="7">
    <source>
        <dbReference type="ARBA" id="ARBA00022448"/>
    </source>
</evidence>
<evidence type="ECO:0000256" key="21">
    <source>
        <dbReference type="ARBA" id="ARBA00034018"/>
    </source>
</evidence>
<comment type="catalytic activity">
    <reaction evidence="23">
        <text>N-acetyl-L-aspartyl-L-glutamate(in) + ATP + H2O = N-acetyl-L-aspartyl-L-glutamate(out) + ADP + phosphate + H(+)</text>
        <dbReference type="Rhea" id="RHEA:66728"/>
        <dbReference type="ChEBI" id="CHEBI:15377"/>
        <dbReference type="ChEBI" id="CHEBI:15378"/>
        <dbReference type="ChEBI" id="CHEBI:30616"/>
        <dbReference type="ChEBI" id="CHEBI:43474"/>
        <dbReference type="ChEBI" id="CHEBI:76931"/>
        <dbReference type="ChEBI" id="CHEBI:456216"/>
    </reaction>
    <physiologicalReaction direction="left-to-right" evidence="23">
        <dbReference type="Rhea" id="RHEA:66729"/>
    </physiologicalReaction>
</comment>
<dbReference type="Gene3D" id="3.40.50.300">
    <property type="entry name" value="P-loop containing nucleotide triphosphate hydrolases"/>
    <property type="match status" value="2"/>
</dbReference>
<comment type="catalytic activity">
    <reaction evidence="26">
        <text>N-acetyl-L-aspartate(in) + ATP + H2O = N-acetyl-L-aspartate(out) + ADP + phosphate + H(+)</text>
        <dbReference type="Rhea" id="RHEA:66744"/>
        <dbReference type="ChEBI" id="CHEBI:15377"/>
        <dbReference type="ChEBI" id="CHEBI:15378"/>
        <dbReference type="ChEBI" id="CHEBI:16953"/>
        <dbReference type="ChEBI" id="CHEBI:30616"/>
        <dbReference type="ChEBI" id="CHEBI:43474"/>
        <dbReference type="ChEBI" id="CHEBI:456216"/>
    </reaction>
    <physiologicalReaction direction="left-to-right" evidence="26">
        <dbReference type="Rhea" id="RHEA:66745"/>
    </physiologicalReaction>
</comment>
<feature type="domain" description="ABC transmembrane type-1" evidence="33">
    <location>
        <begin position="217"/>
        <end position="501"/>
    </location>
</feature>
<evidence type="ECO:0000313" key="34">
    <source>
        <dbReference type="EnsemblMetazoa" id="XP_030837463"/>
    </source>
</evidence>
<evidence type="ECO:0000259" key="32">
    <source>
        <dbReference type="PROSITE" id="PS50893"/>
    </source>
</evidence>
<feature type="region of interest" description="Disordered" evidence="30">
    <location>
        <begin position="1"/>
        <end position="94"/>
    </location>
</feature>
<dbReference type="GO" id="GO:0016324">
    <property type="term" value="C:apical plasma membrane"/>
    <property type="evidence" value="ECO:0007669"/>
    <property type="project" value="UniProtKB-SubCell"/>
</dbReference>
<evidence type="ECO:0000256" key="4">
    <source>
        <dbReference type="ARBA" id="ARBA00004608"/>
    </source>
</evidence>
<feature type="transmembrane region" description="Helical" evidence="31">
    <location>
        <begin position="1053"/>
        <end position="1075"/>
    </location>
</feature>
<evidence type="ECO:0000256" key="26">
    <source>
        <dbReference type="ARBA" id="ARBA00052708"/>
    </source>
</evidence>
<evidence type="ECO:0000313" key="35">
    <source>
        <dbReference type="Proteomes" id="UP000007110"/>
    </source>
</evidence>
<evidence type="ECO:0000256" key="20">
    <source>
        <dbReference type="ARBA" id="ARBA00023769"/>
    </source>
</evidence>
<feature type="compositionally biased region" description="Polar residues" evidence="30">
    <location>
        <begin position="867"/>
        <end position="884"/>
    </location>
</feature>
<dbReference type="InterPro" id="IPR050173">
    <property type="entry name" value="ABC_transporter_C-like"/>
</dbReference>
<feature type="transmembrane region" description="Helical" evidence="31">
    <location>
        <begin position="261"/>
        <end position="283"/>
    </location>
</feature>
<evidence type="ECO:0000256" key="6">
    <source>
        <dbReference type="ARBA" id="ARBA00012191"/>
    </source>
</evidence>
<feature type="compositionally biased region" description="Acidic residues" evidence="30">
    <location>
        <begin position="40"/>
        <end position="69"/>
    </location>
</feature>
<dbReference type="CDD" id="cd03244">
    <property type="entry name" value="ABCC_MRP_domain2"/>
    <property type="match status" value="1"/>
</dbReference>
<evidence type="ECO:0000259" key="33">
    <source>
        <dbReference type="PROSITE" id="PS50929"/>
    </source>
</evidence>
<sequence length="1590" mass="177930">MSSKEENNEEQSNGVGLKEDNDTPTPEDTDGTIPVIFVDDTLEADQDVDEIPEEEEELDQIEEEDEEETACQGDEGQTEGGGGGGEDAIDEEDGGQADEILLVPTNGDAIEMNEAPCKPQDGNEEDIHVISDGKYKKIKTKHIMDDASIISKFYQHWLNFLFYKAWKRGLKPDDLFPCSPHESASLNHNRFSQLWDQEVAMRGPKMASVGLVIFRFLIWRVLFGSVTMLVALIVSLFSSAFVVRRLLEYVQQTEKDTQYGLLWVLGLLLCQLTQVTLLSYQFYLNTRTGTRLRAAVVSTIYRRAISVRTLKGKSAGEIINLCTNDGQRLYEMGLWGPTLLCGPPIAIAGIIYTYFLIGPSALFGTGLFFMFYPITMGMAKLVAHFRRQAIQITDKRVRLMNEVISSIKLIKMYAWEMPFSQKISNMRGEEQKALQKGGYMQSLSTMCLPLVPVLSTMLTLVLHTSLGNNLTPAQAFSYISCLTAMRIILVMTPLGIKAVSESVVAFPRIKELLLMEDIKPFTNKPSSSDHALEIVKATFAWDKEQAVIAADGKGLASKDKKKNGDEKEKKGEVKGGADQGEGEESAMPLVDGDEPKAEDQEQNDEIVNTLFDINLEVGKDSLVGVCGSVGSGKSSLINAILSHMIHVDGSVAVDGSFAYVPQQACILNMTLRENILFGLEFDEDRYVDVVEACGLAPDLEILANGDLTEIGERGINLSGGQKQRISMARAVYSQRDIYLLDDPLSAVDAHVGQHIFENVIKKLLKGKAIIFVTHQLQFLSHCDRVLFMKSGRIFADGPHNTLMKNNPEYNALLQNFMQEQDMRRNSVSSSKDGGRARVLSSISLTSLDSRQRSESFRALTQTFRGRSNQMLRQVSARSTHSIPEQTPLPIQEAGTDKIKQAADDQTDGADYLPVFESSENIRNEKTDGESEESDSQNEEWEEEEDDDEEEEENRDATMMYDGKLNQPEALESKTRPSKTYLAYMRAAGGVVVSLLVILIFLISQAFATFGNFWLSYWLEQGNGTKIHVNASTVGSDFDPYSQMNVSDNPRLRFYQLVYVGSVIGCLLFGFMRAGVYVKTTLRAASNLHNKVFLNIIHSPMAFYDTTPSGQILNRFSKDLDEADIRLPFVMESFLQNGIFVLFNLCTVIYIFPWFLVGVVIMVIFFVGLNKFYRPGLRNIKMLDNTLRSPWFSHVTTTMHSLSTIHAYQKKDEFIKTFEKQLDKHSVPLMLFMLANRWLATRFDVMTTLLGCLTATSIVLTHGSIPPGLAGLALTFTMQFLGIFQFTLRLAAEVEARFTSVQRIIDYTELPREAAPTIEGEEPPEKWPEQGRITFRKVKLRYRENLPLVLKGVTFYVKPREKIGIVGRTGSGKSSLGVALFRLSEISGGSMFIDKKDIGKIGLRDLRSKISIIPQDPVLFIGTVRYNLDPFDEHSDENVWRALERTHMKNTISKLDQQLMASVVENGENFSVGERQLMCMARALLRNSKILFLDEATAAIDSETDTLIQATIREAFHDCTMLTIAHRLNTIVDSHRILVMDDGKIAEFDRPAVLMNKPNSIFKSMMEAVAAQKELAEVFGSTNSLQVPSQI</sequence>
<dbReference type="InterPro" id="IPR011527">
    <property type="entry name" value="ABC1_TM_dom"/>
</dbReference>
<evidence type="ECO:0000256" key="16">
    <source>
        <dbReference type="ARBA" id="ARBA00022989"/>
    </source>
</evidence>
<comment type="catalytic activity">
    <reaction evidence="22">
        <text>(2S)-2-[5-amino-1-(beta-D-ribosyl)imidazole-4-carboxamido]succinate(in) + ATP + H2O = (2S)-2-[5-amino-1-(beta-D-ribosyl)imidazole-4-carboxamido]succinate(out) + ADP + phosphate + H(+)</text>
        <dbReference type="Rhea" id="RHEA:66752"/>
        <dbReference type="ChEBI" id="CHEBI:15377"/>
        <dbReference type="ChEBI" id="CHEBI:15378"/>
        <dbReference type="ChEBI" id="CHEBI:30616"/>
        <dbReference type="ChEBI" id="CHEBI:43474"/>
        <dbReference type="ChEBI" id="CHEBI:167466"/>
        <dbReference type="ChEBI" id="CHEBI:456216"/>
    </reaction>
    <physiologicalReaction direction="left-to-right" evidence="22">
        <dbReference type="Rhea" id="RHEA:66753"/>
    </physiologicalReaction>
</comment>
<dbReference type="GeneID" id="582468"/>
<dbReference type="KEGG" id="spu:582468"/>
<dbReference type="GO" id="GO:0140359">
    <property type="term" value="F:ABC-type transporter activity"/>
    <property type="evidence" value="ECO:0000318"/>
    <property type="project" value="GO_Central"/>
</dbReference>
<dbReference type="InParanoid" id="A0A7M7NJA8"/>
<dbReference type="OMA" id="KTHVKEM"/>
<dbReference type="SUPFAM" id="SSF52540">
    <property type="entry name" value="P-loop containing nucleoside triphosphate hydrolases"/>
    <property type="match status" value="2"/>
</dbReference>
<evidence type="ECO:0000256" key="11">
    <source>
        <dbReference type="ARBA" id="ARBA00022737"/>
    </source>
</evidence>
<comment type="catalytic activity">
    <reaction evidence="24">
        <text>3',5'-cyclic AMP(in) + ATP + H2O = 3',5'-cyclic AMP(out) + ADP + phosphate + H(+)</text>
        <dbReference type="Rhea" id="RHEA:66184"/>
        <dbReference type="ChEBI" id="CHEBI:15377"/>
        <dbReference type="ChEBI" id="CHEBI:15378"/>
        <dbReference type="ChEBI" id="CHEBI:30616"/>
        <dbReference type="ChEBI" id="CHEBI:43474"/>
        <dbReference type="ChEBI" id="CHEBI:58165"/>
        <dbReference type="ChEBI" id="CHEBI:456216"/>
    </reaction>
    <physiologicalReaction direction="left-to-right" evidence="24">
        <dbReference type="Rhea" id="RHEA:66185"/>
    </physiologicalReaction>
</comment>
<evidence type="ECO:0000256" key="3">
    <source>
        <dbReference type="ARBA" id="ARBA00004554"/>
    </source>
</evidence>
<keyword evidence="35" id="KW-1185">Reference proteome</keyword>
<feature type="compositionally biased region" description="Acidic residues" evidence="30">
    <location>
        <begin position="929"/>
        <end position="953"/>
    </location>
</feature>
<name>A0A7M7NJA8_STRPU</name>
<evidence type="ECO:0000256" key="13">
    <source>
        <dbReference type="ARBA" id="ARBA00022753"/>
    </source>
</evidence>
<dbReference type="InterPro" id="IPR036640">
    <property type="entry name" value="ABC1_TM_sf"/>
</dbReference>
<proteinExistence type="inferred from homology"/>
<comment type="catalytic activity">
    <reaction evidence="21">
        <text>ATP + H2O + xenobioticSide 1 = ADP + phosphate + xenobioticSide 2.</text>
        <dbReference type="EC" id="7.6.2.2"/>
    </reaction>
</comment>
<evidence type="ECO:0000256" key="8">
    <source>
        <dbReference type="ARBA" id="ARBA00022475"/>
    </source>
</evidence>
<keyword evidence="9" id="KW-0597">Phosphoprotein</keyword>
<dbReference type="PROSITE" id="PS50893">
    <property type="entry name" value="ABC_TRANSPORTER_2"/>
    <property type="match status" value="2"/>
</dbReference>
<dbReference type="FunFam" id="1.20.1560.10:FF:000012">
    <property type="entry name" value="ATP binding cassette subfamily C member 5"/>
    <property type="match status" value="1"/>
</dbReference>
<feature type="transmembrane region" description="Helical" evidence="31">
    <location>
        <begin position="475"/>
        <end position="496"/>
    </location>
</feature>
<feature type="domain" description="ABC transmembrane type-1" evidence="33">
    <location>
        <begin position="994"/>
        <end position="1295"/>
    </location>
</feature>
<feature type="domain" description="ABC transporter" evidence="32">
    <location>
        <begin position="595"/>
        <end position="815"/>
    </location>
</feature>
<dbReference type="GO" id="GO:0010008">
    <property type="term" value="C:endosome membrane"/>
    <property type="evidence" value="ECO:0007669"/>
    <property type="project" value="UniProtKB-SubCell"/>
</dbReference>
<evidence type="ECO:0000256" key="23">
    <source>
        <dbReference type="ARBA" id="ARBA00050745"/>
    </source>
</evidence>
<feature type="transmembrane region" description="Helical" evidence="31">
    <location>
        <begin position="443"/>
        <end position="463"/>
    </location>
</feature>
<dbReference type="CDD" id="cd18599">
    <property type="entry name" value="ABC_6TM_MRP5_8_9_D2"/>
    <property type="match status" value="1"/>
</dbReference>
<feature type="region of interest" description="Disordered" evidence="30">
    <location>
        <begin position="556"/>
        <end position="601"/>
    </location>
</feature>
<comment type="subcellular location">
    <subcellularLocation>
        <location evidence="1">Apical cell membrane</location>
        <topology evidence="1">Multi-pass membrane protein</topology>
    </subcellularLocation>
    <subcellularLocation>
        <location evidence="3">Basolateral cell membrane</location>
        <topology evidence="3">Multi-pass membrane protein</topology>
    </subcellularLocation>
    <subcellularLocation>
        <location evidence="2">Cytoplasmic granule</location>
    </subcellularLocation>
    <subcellularLocation>
        <location evidence="4">Endosome membrane</location>
    </subcellularLocation>
    <subcellularLocation>
        <location evidence="20">Golgi apparatus lumen</location>
    </subcellularLocation>
</comment>
<evidence type="ECO:0000256" key="14">
    <source>
        <dbReference type="ARBA" id="ARBA00022840"/>
    </source>
</evidence>
<dbReference type="PANTHER" id="PTHR24223">
    <property type="entry name" value="ATP-BINDING CASSETTE SUB-FAMILY C"/>
    <property type="match status" value="1"/>
</dbReference>
<evidence type="ECO:0000256" key="12">
    <source>
        <dbReference type="ARBA" id="ARBA00022741"/>
    </source>
</evidence>
<accession>A0A7M7NJA8</accession>
<dbReference type="InterPro" id="IPR003593">
    <property type="entry name" value="AAA+_ATPase"/>
</dbReference>
<dbReference type="FunFam" id="3.40.50.300:FF:000605">
    <property type="entry name" value="multidrug resistance-associated protein 5 isoform X1"/>
    <property type="match status" value="1"/>
</dbReference>
<feature type="region of interest" description="Disordered" evidence="30">
    <location>
        <begin position="867"/>
        <end position="971"/>
    </location>
</feature>
<dbReference type="GO" id="GO:0016020">
    <property type="term" value="C:membrane"/>
    <property type="evidence" value="ECO:0000318"/>
    <property type="project" value="GO_Central"/>
</dbReference>
<comment type="catalytic activity">
    <reaction evidence="25">
        <text>N-acetyl-L-aspartyl-L-glutamyl-L-glutamate(in) + ATP + H2O = N-acetyl-L-aspartyl-L-glutamyl-L-glutamate(out) + ADP + phosphate + H(+)</text>
        <dbReference type="Rhea" id="RHEA:66732"/>
        <dbReference type="ChEBI" id="CHEBI:15377"/>
        <dbReference type="ChEBI" id="CHEBI:15378"/>
        <dbReference type="ChEBI" id="CHEBI:30616"/>
        <dbReference type="ChEBI" id="CHEBI:43474"/>
        <dbReference type="ChEBI" id="CHEBI:76935"/>
        <dbReference type="ChEBI" id="CHEBI:456216"/>
    </reaction>
    <physiologicalReaction direction="left-to-right" evidence="25">
        <dbReference type="Rhea" id="RHEA:66733"/>
    </physiologicalReaction>
</comment>
<dbReference type="Proteomes" id="UP000007110">
    <property type="component" value="Unassembled WGS sequence"/>
</dbReference>
<feature type="transmembrane region" description="Helical" evidence="31">
    <location>
        <begin position="982"/>
        <end position="1007"/>
    </location>
</feature>
<evidence type="ECO:0000256" key="27">
    <source>
        <dbReference type="ARBA" id="ARBA00052963"/>
    </source>
</evidence>
<evidence type="ECO:0000256" key="17">
    <source>
        <dbReference type="ARBA" id="ARBA00023034"/>
    </source>
</evidence>
<dbReference type="EC" id="7.6.2.2" evidence="6"/>
<dbReference type="EnsemblMetazoa" id="XM_030981603">
    <property type="protein sequence ID" value="XP_030837463"/>
    <property type="gene ID" value="LOC582468"/>
</dbReference>
<evidence type="ECO:0000256" key="19">
    <source>
        <dbReference type="ARBA" id="ARBA00023180"/>
    </source>
</evidence>
<feature type="transmembrane region" description="Helical" evidence="31">
    <location>
        <begin position="212"/>
        <end position="241"/>
    </location>
</feature>
<evidence type="ECO:0000256" key="22">
    <source>
        <dbReference type="ARBA" id="ARBA00050661"/>
    </source>
</evidence>
<dbReference type="GO" id="GO:0005524">
    <property type="term" value="F:ATP binding"/>
    <property type="evidence" value="ECO:0007669"/>
    <property type="project" value="UniProtKB-KW"/>
</dbReference>
<evidence type="ECO:0000256" key="15">
    <source>
        <dbReference type="ARBA" id="ARBA00022967"/>
    </source>
</evidence>
<evidence type="ECO:0000256" key="2">
    <source>
        <dbReference type="ARBA" id="ARBA00004463"/>
    </source>
</evidence>
<dbReference type="PROSITE" id="PS50929">
    <property type="entry name" value="ABC_TM1F"/>
    <property type="match status" value="2"/>
</dbReference>
<evidence type="ECO:0000256" key="29">
    <source>
        <dbReference type="ARBA" id="ARBA00082793"/>
    </source>
</evidence>
<dbReference type="GO" id="GO:0005796">
    <property type="term" value="C:Golgi lumen"/>
    <property type="evidence" value="ECO:0007669"/>
    <property type="project" value="UniProtKB-SubCell"/>
</dbReference>
<dbReference type="RefSeq" id="XP_030837463.1">
    <property type="nucleotide sequence ID" value="XM_030981603.1"/>
</dbReference>
<dbReference type="GO" id="GO:0055085">
    <property type="term" value="P:transmembrane transport"/>
    <property type="evidence" value="ECO:0000318"/>
    <property type="project" value="GO_Central"/>
</dbReference>
<protein>
    <recommendedName>
        <fullName evidence="28">ATP-binding cassette sub-family C member 5</fullName>
        <ecNumber evidence="6">7.6.2.2</ecNumber>
    </recommendedName>
    <alternativeName>
        <fullName evidence="29">Multidrug resistance-associated protein 5</fullName>
    </alternativeName>
</protein>
<evidence type="ECO:0000256" key="5">
    <source>
        <dbReference type="ARBA" id="ARBA00009726"/>
    </source>
</evidence>
<reference evidence="34" key="2">
    <citation type="submission" date="2021-01" db="UniProtKB">
        <authorList>
            <consortium name="EnsemblMetazoa"/>
        </authorList>
    </citation>
    <scope>IDENTIFICATION</scope>
</reference>
<feature type="domain" description="ABC transporter" evidence="32">
    <location>
        <begin position="1334"/>
        <end position="1566"/>
    </location>
</feature>
<evidence type="ECO:0000256" key="30">
    <source>
        <dbReference type="SAM" id="MobiDB-lite"/>
    </source>
</evidence>
<dbReference type="GO" id="GO:0008559">
    <property type="term" value="F:ABC-type xenobiotic transporter activity"/>
    <property type="evidence" value="ECO:0007669"/>
    <property type="project" value="UniProtKB-EC"/>
</dbReference>
<dbReference type="FunFam" id="1.20.1560.10:FF:000015">
    <property type="entry name" value="multidrug resistance-associated protein 5 isoform X1"/>
    <property type="match status" value="1"/>
</dbReference>
<dbReference type="Pfam" id="PF00005">
    <property type="entry name" value="ABC_tran"/>
    <property type="match status" value="2"/>
</dbReference>
<keyword evidence="7" id="KW-0813">Transport</keyword>
<feature type="transmembrane region" description="Helical" evidence="31">
    <location>
        <begin position="1150"/>
        <end position="1172"/>
    </location>
</feature>
<evidence type="ECO:0000256" key="18">
    <source>
        <dbReference type="ARBA" id="ARBA00023136"/>
    </source>
</evidence>
<evidence type="ECO:0000256" key="1">
    <source>
        <dbReference type="ARBA" id="ARBA00004424"/>
    </source>
</evidence>
<keyword evidence="11" id="KW-0677">Repeat</keyword>
<keyword evidence="12" id="KW-0547">Nucleotide-binding</keyword>
<dbReference type="InterPro" id="IPR003439">
    <property type="entry name" value="ABC_transporter-like_ATP-bd"/>
</dbReference>
<comment type="catalytic activity">
    <reaction evidence="27">
        <text>3',5'-cyclic GMP(in) + ATP + H2O = 3',5'-cyclic GMP(out) + ADP + phosphate + H(+)</text>
        <dbReference type="Rhea" id="RHEA:66188"/>
        <dbReference type="ChEBI" id="CHEBI:15377"/>
        <dbReference type="ChEBI" id="CHEBI:15378"/>
        <dbReference type="ChEBI" id="CHEBI:30616"/>
        <dbReference type="ChEBI" id="CHEBI:43474"/>
        <dbReference type="ChEBI" id="CHEBI:57746"/>
        <dbReference type="ChEBI" id="CHEBI:456216"/>
    </reaction>
    <physiologicalReaction direction="left-to-right" evidence="27">
        <dbReference type="Rhea" id="RHEA:66189"/>
    </physiologicalReaction>
</comment>
<evidence type="ECO:0000256" key="31">
    <source>
        <dbReference type="SAM" id="Phobius"/>
    </source>
</evidence>
<dbReference type="Gene3D" id="1.20.1560.10">
    <property type="entry name" value="ABC transporter type 1, transmembrane domain"/>
    <property type="match status" value="2"/>
</dbReference>
<comment type="similarity">
    <text evidence="5">Belongs to the ABC transporter superfamily. ABCC family. Conjugate transporter (TC 3.A.1.208) subfamily.</text>
</comment>
<keyword evidence="17" id="KW-0333">Golgi apparatus</keyword>